<name>D0KZL7_HALNC</name>
<accession>D0KZL7</accession>
<evidence type="ECO:0000313" key="1">
    <source>
        <dbReference type="EMBL" id="ACX95890.1"/>
    </source>
</evidence>
<keyword evidence="2" id="KW-1185">Reference proteome</keyword>
<reference evidence="1 2" key="1">
    <citation type="submission" date="2009-10" db="EMBL/GenBank/DDBJ databases">
        <title>Complete sequence of Halothiobacillus neapolitanus c2.</title>
        <authorList>
            <consortium name="US DOE Joint Genome Institute"/>
            <person name="Lucas S."/>
            <person name="Copeland A."/>
            <person name="Lapidus A."/>
            <person name="Glavina del Rio T."/>
            <person name="Tice H."/>
            <person name="Bruce D."/>
            <person name="Goodwin L."/>
            <person name="Pitluck S."/>
            <person name="Davenport K."/>
            <person name="Brettin T."/>
            <person name="Detter J.C."/>
            <person name="Han C."/>
            <person name="Tapia R."/>
            <person name="Larimer F."/>
            <person name="Land M."/>
            <person name="Hauser L."/>
            <person name="Kyrpides N."/>
            <person name="Mikhailova N."/>
            <person name="Kerfeld C."/>
            <person name="Cannon G."/>
            <person name="Heinhort S."/>
        </authorList>
    </citation>
    <scope>NUCLEOTIDE SEQUENCE [LARGE SCALE GENOMIC DNA]</scope>
    <source>
        <strain evidence="2">ATCC 23641 / c2</strain>
    </source>
</reference>
<dbReference type="KEGG" id="hna:Hneap_1054"/>
<protein>
    <submittedName>
        <fullName evidence="1">Uncharacterized protein</fullName>
    </submittedName>
</protein>
<sequence>MFIRLHILVCLDSDPLRSLPVWAAFTDAQDAIPGLKITVAGTPEIIQCIKAHPAVTGKVVIDEKGLSLSRWHPSGWSARRDVKLACAALLPTPDVVIDPFGTSQTRAFSRLVNWRRVGIADLSEPSRDSDYSSVFPLPPELHLLQSIRVLFAAALNYSLHDLAPNYGFLTSPVDANQAEGNTAADLIVDVSSLPWGYELFQQFRERIAETPLRVIYLEEERGFNSAQRLLKNWSKIATAHYILTGLNASAWLAAALGRPGLCLCPNDSASSIGVISTRWATQEMINLDHAPFNQPNIVVESIIQVLERQSTAAADAK</sequence>
<dbReference type="Proteomes" id="UP000009102">
    <property type="component" value="Chromosome"/>
</dbReference>
<evidence type="ECO:0000313" key="2">
    <source>
        <dbReference type="Proteomes" id="UP000009102"/>
    </source>
</evidence>
<dbReference type="EMBL" id="CP001801">
    <property type="protein sequence ID" value="ACX95890.1"/>
    <property type="molecule type" value="Genomic_DNA"/>
</dbReference>
<dbReference type="STRING" id="555778.Hneap_1054"/>
<gene>
    <name evidence="1" type="ordered locus">Hneap_1054</name>
</gene>
<proteinExistence type="predicted"/>
<organism evidence="1 2">
    <name type="scientific">Halothiobacillus neapolitanus (strain ATCC 23641 / DSM 15147 / CIP 104769 / NCIMB 8539 / c2)</name>
    <name type="common">Thiobacillus neapolitanus</name>
    <dbReference type="NCBI Taxonomy" id="555778"/>
    <lineage>
        <taxon>Bacteria</taxon>
        <taxon>Pseudomonadati</taxon>
        <taxon>Pseudomonadota</taxon>
        <taxon>Gammaproteobacteria</taxon>
        <taxon>Chromatiales</taxon>
        <taxon>Halothiobacillaceae</taxon>
        <taxon>Halothiobacillus</taxon>
    </lineage>
</organism>
<dbReference type="eggNOG" id="COG0859">
    <property type="taxonomic scope" value="Bacteria"/>
</dbReference>
<dbReference type="AlphaFoldDB" id="D0KZL7"/>
<dbReference type="Gene3D" id="3.40.50.2000">
    <property type="entry name" value="Glycogen Phosphorylase B"/>
    <property type="match status" value="1"/>
</dbReference>
<dbReference type="SUPFAM" id="SSF53756">
    <property type="entry name" value="UDP-Glycosyltransferase/glycogen phosphorylase"/>
    <property type="match status" value="1"/>
</dbReference>
<dbReference type="HOGENOM" id="CLU_876513_0_0_6"/>